<dbReference type="OrthoDB" id="193931at2759"/>
<evidence type="ECO:0000256" key="3">
    <source>
        <dbReference type="ARBA" id="ARBA00022741"/>
    </source>
</evidence>
<evidence type="ECO:0000256" key="2">
    <source>
        <dbReference type="ARBA" id="ARBA00022679"/>
    </source>
</evidence>
<feature type="region of interest" description="Disordered" evidence="7">
    <location>
        <begin position="328"/>
        <end position="356"/>
    </location>
</feature>
<dbReference type="InterPro" id="IPR050205">
    <property type="entry name" value="CDPK_Ser/Thr_kinases"/>
</dbReference>
<organism evidence="10">
    <name type="scientific">Cladocopium goreaui</name>
    <dbReference type="NCBI Taxonomy" id="2562237"/>
    <lineage>
        <taxon>Eukaryota</taxon>
        <taxon>Sar</taxon>
        <taxon>Alveolata</taxon>
        <taxon>Dinophyceae</taxon>
        <taxon>Suessiales</taxon>
        <taxon>Symbiodiniaceae</taxon>
        <taxon>Cladocopium</taxon>
    </lineage>
</organism>
<evidence type="ECO:0000256" key="4">
    <source>
        <dbReference type="ARBA" id="ARBA00022777"/>
    </source>
</evidence>
<feature type="domain" description="Protein kinase" evidence="9">
    <location>
        <begin position="541"/>
        <end position="813"/>
    </location>
</feature>
<dbReference type="Pfam" id="PF00069">
    <property type="entry name" value="Pkinase"/>
    <property type="match status" value="1"/>
</dbReference>
<reference evidence="11 12" key="2">
    <citation type="submission" date="2024-05" db="EMBL/GenBank/DDBJ databases">
        <authorList>
            <person name="Chen Y."/>
            <person name="Shah S."/>
            <person name="Dougan E. K."/>
            <person name="Thang M."/>
            <person name="Chan C."/>
        </authorList>
    </citation>
    <scope>NUCLEOTIDE SEQUENCE [LARGE SCALE GENOMIC DNA]</scope>
</reference>
<evidence type="ECO:0000256" key="8">
    <source>
        <dbReference type="SAM" id="Phobius"/>
    </source>
</evidence>
<dbReference type="InterPro" id="IPR017441">
    <property type="entry name" value="Protein_kinase_ATP_BS"/>
</dbReference>
<dbReference type="PANTHER" id="PTHR24349">
    <property type="entry name" value="SERINE/THREONINE-PROTEIN KINASE"/>
    <property type="match status" value="1"/>
</dbReference>
<keyword evidence="1" id="KW-0723">Serine/threonine-protein kinase</keyword>
<evidence type="ECO:0000313" key="12">
    <source>
        <dbReference type="Proteomes" id="UP001152797"/>
    </source>
</evidence>
<dbReference type="AlphaFoldDB" id="A0A9P1FSJ6"/>
<dbReference type="PROSITE" id="PS00108">
    <property type="entry name" value="PROTEIN_KINASE_ST"/>
    <property type="match status" value="1"/>
</dbReference>
<feature type="transmembrane region" description="Helical" evidence="8">
    <location>
        <begin position="263"/>
        <end position="286"/>
    </location>
</feature>
<dbReference type="GO" id="GO:0005524">
    <property type="term" value="F:ATP binding"/>
    <property type="evidence" value="ECO:0007669"/>
    <property type="project" value="UniProtKB-UniRule"/>
</dbReference>
<dbReference type="Gene3D" id="3.50.4.10">
    <property type="entry name" value="Hepatocyte Growth Factor"/>
    <property type="match status" value="1"/>
</dbReference>
<feature type="binding site" evidence="6">
    <location>
        <position position="570"/>
    </location>
    <ligand>
        <name>ATP</name>
        <dbReference type="ChEBI" id="CHEBI:30616"/>
    </ligand>
</feature>
<dbReference type="PROSITE" id="PS50011">
    <property type="entry name" value="PROTEIN_KINASE_DOM"/>
    <property type="match status" value="1"/>
</dbReference>
<dbReference type="EMBL" id="CAMXCT020001095">
    <property type="protein sequence ID" value="CAL1139961.1"/>
    <property type="molecule type" value="Genomic_DNA"/>
</dbReference>
<dbReference type="GO" id="GO:0004674">
    <property type="term" value="F:protein serine/threonine kinase activity"/>
    <property type="evidence" value="ECO:0007669"/>
    <property type="project" value="UniProtKB-KW"/>
</dbReference>
<evidence type="ECO:0000256" key="7">
    <source>
        <dbReference type="SAM" id="MobiDB-lite"/>
    </source>
</evidence>
<evidence type="ECO:0000256" key="5">
    <source>
        <dbReference type="ARBA" id="ARBA00022840"/>
    </source>
</evidence>
<dbReference type="SMART" id="SM00220">
    <property type="entry name" value="S_TKc"/>
    <property type="match status" value="1"/>
</dbReference>
<dbReference type="InterPro" id="IPR011009">
    <property type="entry name" value="Kinase-like_dom_sf"/>
</dbReference>
<keyword evidence="8" id="KW-0472">Membrane</keyword>
<keyword evidence="5 6" id="KW-0067">ATP-binding</keyword>
<dbReference type="InterPro" id="IPR000719">
    <property type="entry name" value="Prot_kinase_dom"/>
</dbReference>
<dbReference type="Proteomes" id="UP001152797">
    <property type="component" value="Unassembled WGS sequence"/>
</dbReference>
<sequence length="834" mass="92107">MAWVPQRPFGPWPLDTAAASNLSWPLGHQPGRLETWGHRGEVPIPCWKTTVLHDSRLGWAGRCENLFQLDKLDSPGLCQKACVEDPRCPVWQFRTDSRSCWVGFGIHCDSPSAGSLMGVGRAPVDAQRLLHGTVYVVRQLVGVKVQNLFPMGQPGASQASDAFSIERCKAWCYSNIACQYWQFSQTEGCLVDAPMLSKTLVPYPLTTSALSSGADAHNIIAGEYIHHYCPNRTTADVEDAPSVFTHAPANLAVHRDQGAPRGWPWVVVSLLLTLVLAVAGFAYYALIWKGRRGARRTPLQSDGLARAAPQAPEGANFLPVQVARVQTPSAAPTPSSGYPTPTAYRTPQHTPQPRNQMFSPYGQAGYSPACARSTQFDEAQRLWKDMDDMKIVPNIISVTSAIEVCAKSRPRRQDEAERLFRQLVGSCHVRPDTKLIRTMMRAVGMNKCMELCRELGVVDAALQALAASFSKDAVDEEKVAAVVGVWKSAQVSGPGHARLDAPRHALATGSRGGRLWLVMGCTSSGAVVPLETSEGQFFQRYKLGKKLGEGAFGQVRLTTRIDAGEMYAVKIMDVRNSSDDSRLDSEILREARSEARLLSEVSGHPNVVALHETYLESPGLYYMIMERCYGSLMDSLCDMPKLTEGRLRRMFRQMLLGIGACHDARIVHRDVKLDNFLYGGLFQETIKLSDFGLAVKLGKRGYVKGVSGTAPYMSPEMLARKRYTTQTDVWSFASTVYVILYGDVPYCPSEPTAASVKKAIVNAHPPPQWARNAKLAKHYQQPSSGAETFCRYLLIRDPAERPTISDALNHPFVEARGVEEMLPLRVWQMFEGNF</sequence>
<keyword evidence="3 6" id="KW-0547">Nucleotide-binding</keyword>
<dbReference type="Gene3D" id="1.10.510.10">
    <property type="entry name" value="Transferase(Phosphotransferase) domain 1"/>
    <property type="match status" value="1"/>
</dbReference>
<accession>A0A9P1FSJ6</accession>
<name>A0A9P1FSJ6_9DINO</name>
<reference evidence="10" key="1">
    <citation type="submission" date="2022-10" db="EMBL/GenBank/DDBJ databases">
        <authorList>
            <person name="Chen Y."/>
            <person name="Dougan E. K."/>
            <person name="Chan C."/>
            <person name="Rhodes N."/>
            <person name="Thang M."/>
        </authorList>
    </citation>
    <scope>NUCLEOTIDE SEQUENCE</scope>
</reference>
<dbReference type="Gene3D" id="1.25.40.10">
    <property type="entry name" value="Tetratricopeptide repeat domain"/>
    <property type="match status" value="1"/>
</dbReference>
<evidence type="ECO:0000259" key="9">
    <source>
        <dbReference type="PROSITE" id="PS50011"/>
    </source>
</evidence>
<comment type="caution">
    <text evidence="10">The sequence shown here is derived from an EMBL/GenBank/DDBJ whole genome shotgun (WGS) entry which is preliminary data.</text>
</comment>
<protein>
    <submittedName>
        <fullName evidence="11">Hormonally up-regulated neu tumor-associated kinase (B19) (Serine/threonine-protein kinase MAK-V)</fullName>
    </submittedName>
</protein>
<dbReference type="EMBL" id="CAMXCT030001095">
    <property type="protein sequence ID" value="CAL4773898.1"/>
    <property type="molecule type" value="Genomic_DNA"/>
</dbReference>
<evidence type="ECO:0000256" key="6">
    <source>
        <dbReference type="PROSITE-ProRule" id="PRU10141"/>
    </source>
</evidence>
<gene>
    <name evidence="10" type="ORF">C1SCF055_LOCUS13929</name>
</gene>
<keyword evidence="8" id="KW-1133">Transmembrane helix</keyword>
<dbReference type="SUPFAM" id="SSF56112">
    <property type="entry name" value="Protein kinase-like (PK-like)"/>
    <property type="match status" value="1"/>
</dbReference>
<evidence type="ECO:0000313" key="11">
    <source>
        <dbReference type="EMBL" id="CAL4773898.1"/>
    </source>
</evidence>
<keyword evidence="2" id="KW-0808">Transferase</keyword>
<dbReference type="InterPro" id="IPR008271">
    <property type="entry name" value="Ser/Thr_kinase_AS"/>
</dbReference>
<keyword evidence="8" id="KW-0812">Transmembrane</keyword>
<keyword evidence="12" id="KW-1185">Reference proteome</keyword>
<dbReference type="PROSITE" id="PS00107">
    <property type="entry name" value="PROTEIN_KINASE_ATP"/>
    <property type="match status" value="1"/>
</dbReference>
<dbReference type="InterPro" id="IPR011990">
    <property type="entry name" value="TPR-like_helical_dom_sf"/>
</dbReference>
<evidence type="ECO:0000313" key="10">
    <source>
        <dbReference type="EMBL" id="CAI3986586.1"/>
    </source>
</evidence>
<proteinExistence type="predicted"/>
<keyword evidence="4 11" id="KW-0418">Kinase</keyword>
<evidence type="ECO:0000256" key="1">
    <source>
        <dbReference type="ARBA" id="ARBA00022527"/>
    </source>
</evidence>
<dbReference type="EMBL" id="CAMXCT010001095">
    <property type="protein sequence ID" value="CAI3986586.1"/>
    <property type="molecule type" value="Genomic_DNA"/>
</dbReference>